<sequence length="61" mass="7052">MDHYHGQANAMTESGRLESANLTEMQCQMKNSYHPNHSSINQQVAKKIKIERVALRLPRRC</sequence>
<keyword evidence="2" id="KW-1185">Reference proteome</keyword>
<organism evidence="1 2">
    <name type="scientific">Tegillarca granosa</name>
    <name type="common">Malaysian cockle</name>
    <name type="synonym">Anadara granosa</name>
    <dbReference type="NCBI Taxonomy" id="220873"/>
    <lineage>
        <taxon>Eukaryota</taxon>
        <taxon>Metazoa</taxon>
        <taxon>Spiralia</taxon>
        <taxon>Lophotrochozoa</taxon>
        <taxon>Mollusca</taxon>
        <taxon>Bivalvia</taxon>
        <taxon>Autobranchia</taxon>
        <taxon>Pteriomorphia</taxon>
        <taxon>Arcoida</taxon>
        <taxon>Arcoidea</taxon>
        <taxon>Arcidae</taxon>
        <taxon>Tegillarca</taxon>
    </lineage>
</organism>
<name>A0ABQ9F3A5_TEGGR</name>
<comment type="caution">
    <text evidence="1">The sequence shown here is derived from an EMBL/GenBank/DDBJ whole genome shotgun (WGS) entry which is preliminary data.</text>
</comment>
<dbReference type="Proteomes" id="UP001217089">
    <property type="component" value="Unassembled WGS sequence"/>
</dbReference>
<accession>A0ABQ9F3A5</accession>
<reference evidence="1 2" key="1">
    <citation type="submission" date="2022-12" db="EMBL/GenBank/DDBJ databases">
        <title>Chromosome-level genome of Tegillarca granosa.</title>
        <authorList>
            <person name="Kim J."/>
        </authorList>
    </citation>
    <scope>NUCLEOTIDE SEQUENCE [LARGE SCALE GENOMIC DNA]</scope>
    <source>
        <strain evidence="1">Teg-2019</strain>
        <tissue evidence="1">Adductor muscle</tissue>
    </source>
</reference>
<gene>
    <name evidence="1" type="ORF">KUTeg_012242</name>
</gene>
<proteinExistence type="predicted"/>
<evidence type="ECO:0000313" key="1">
    <source>
        <dbReference type="EMBL" id="KAJ8310377.1"/>
    </source>
</evidence>
<protein>
    <submittedName>
        <fullName evidence="1">Uncharacterized protein</fullName>
    </submittedName>
</protein>
<evidence type="ECO:0000313" key="2">
    <source>
        <dbReference type="Proteomes" id="UP001217089"/>
    </source>
</evidence>
<dbReference type="EMBL" id="JARBDR010000640">
    <property type="protein sequence ID" value="KAJ8310377.1"/>
    <property type="molecule type" value="Genomic_DNA"/>
</dbReference>